<dbReference type="VEuPathDB" id="VectorBase:MDOA014751"/>
<evidence type="ECO:0000313" key="3">
    <source>
        <dbReference type="RefSeq" id="XP_005189993.2"/>
    </source>
</evidence>
<dbReference type="Pfam" id="PF06585">
    <property type="entry name" value="JHBP"/>
    <property type="match status" value="1"/>
</dbReference>
<evidence type="ECO:0000256" key="1">
    <source>
        <dbReference type="SAM" id="SignalP"/>
    </source>
</evidence>
<name>A0A9J7D0P8_MUSDO</name>
<dbReference type="OrthoDB" id="6370791at2759"/>
<proteinExistence type="predicted"/>
<accession>A0A9J7D0P8</accession>
<organism evidence="2 3">
    <name type="scientific">Musca domestica</name>
    <name type="common">House fly</name>
    <dbReference type="NCBI Taxonomy" id="7370"/>
    <lineage>
        <taxon>Eukaryota</taxon>
        <taxon>Metazoa</taxon>
        <taxon>Ecdysozoa</taxon>
        <taxon>Arthropoda</taxon>
        <taxon>Hexapoda</taxon>
        <taxon>Insecta</taxon>
        <taxon>Pterygota</taxon>
        <taxon>Neoptera</taxon>
        <taxon>Endopterygota</taxon>
        <taxon>Diptera</taxon>
        <taxon>Brachycera</taxon>
        <taxon>Muscomorpha</taxon>
        <taxon>Muscoidea</taxon>
        <taxon>Muscidae</taxon>
        <taxon>Musca</taxon>
    </lineage>
</organism>
<keyword evidence="1" id="KW-0732">Signal</keyword>
<dbReference type="InterPro" id="IPR038606">
    <property type="entry name" value="To_sf"/>
</dbReference>
<keyword evidence="2" id="KW-1185">Reference proteome</keyword>
<dbReference type="VEuPathDB" id="VectorBase:MDOA004633"/>
<dbReference type="GeneID" id="101895684"/>
<evidence type="ECO:0000313" key="2">
    <source>
        <dbReference type="Proteomes" id="UP001652621"/>
    </source>
</evidence>
<feature type="chain" id="PRO_5047472374" evidence="1">
    <location>
        <begin position="24"/>
        <end position="268"/>
    </location>
</feature>
<dbReference type="InterPro" id="IPR010562">
    <property type="entry name" value="Haemolymph_juvenile_hormone-bd"/>
</dbReference>
<dbReference type="Proteomes" id="UP001652621">
    <property type="component" value="Unplaced"/>
</dbReference>
<feature type="signal peptide" evidence="1">
    <location>
        <begin position="1"/>
        <end position="23"/>
    </location>
</feature>
<dbReference type="RefSeq" id="XP_005189993.2">
    <property type="nucleotide sequence ID" value="XM_005189936.4"/>
</dbReference>
<reference evidence="3" key="1">
    <citation type="submission" date="2025-08" db="UniProtKB">
        <authorList>
            <consortium name="RefSeq"/>
        </authorList>
    </citation>
    <scope>IDENTIFICATION</scope>
    <source>
        <strain evidence="3">Aabys</strain>
        <tissue evidence="3">Whole body</tissue>
    </source>
</reference>
<dbReference type="VEuPathDB" id="VectorBase:MDOMA2_013447"/>
<dbReference type="PANTHER" id="PTHR20993:SF0">
    <property type="entry name" value="GH07914P"/>
    <property type="match status" value="1"/>
</dbReference>
<dbReference type="Gene3D" id="3.15.10.30">
    <property type="entry name" value="Haemolymph juvenile hormone binding protein"/>
    <property type="match status" value="1"/>
</dbReference>
<sequence>MLKLTQVIKIAIILGIFLQTSQSYKLFDGRLQPEGRTKFDDDLREFMEFVKLQMQCGYEQAGVPPLAPYQQDFAKFDLQGGGWSLKGNLTNLVITGLNEFDIVELHWNNVLAKITFDFKFPSIWARSESYKLNAVTSMFGPATGFHGDGVFSLELINLRARGSFKLRPNLSGGLMVKGFNAKLELESSKSKTTGIMGGKLIYNKLFNSWIEEFINLTFEEDNSEAVSAFVENLVVPPLDAALKNISLVELIALITGLAQDVVPTDPIC</sequence>
<dbReference type="STRING" id="7370.A0A1I8NG16"/>
<dbReference type="eggNOG" id="ENOG502T28W">
    <property type="taxonomic scope" value="Eukaryota"/>
</dbReference>
<gene>
    <name evidence="3" type="primary">LOC101895684</name>
</gene>
<dbReference type="PANTHER" id="PTHR20993">
    <property type="entry name" value="GH07914P"/>
    <property type="match status" value="1"/>
</dbReference>
<dbReference type="SMART" id="SM00700">
    <property type="entry name" value="JHBP"/>
    <property type="match status" value="1"/>
</dbReference>
<protein>
    <submittedName>
        <fullName evidence="3">Uncharacterized protein LOC101895684</fullName>
    </submittedName>
</protein>